<comment type="caution">
    <text evidence="1">The sequence shown here is derived from an EMBL/GenBank/DDBJ whole genome shotgun (WGS) entry which is preliminary data.</text>
</comment>
<dbReference type="RefSeq" id="WP_346822860.1">
    <property type="nucleotide sequence ID" value="NZ_JBDKWZ010000012.1"/>
</dbReference>
<reference evidence="1 2" key="1">
    <citation type="submission" date="2024-04" db="EMBL/GenBank/DDBJ databases">
        <title>Novel genus in family Flammeovirgaceae.</title>
        <authorList>
            <person name="Nguyen T.H."/>
            <person name="Vuong T.Q."/>
            <person name="Le H."/>
            <person name="Kim S.-G."/>
        </authorList>
    </citation>
    <scope>NUCLEOTIDE SEQUENCE [LARGE SCALE GENOMIC DNA]</scope>
    <source>
        <strain evidence="1 2">JCM 23209</strain>
    </source>
</reference>
<gene>
    <name evidence="1" type="ORF">AAG747_19325</name>
</gene>
<evidence type="ECO:0000313" key="1">
    <source>
        <dbReference type="EMBL" id="MEN7550081.1"/>
    </source>
</evidence>
<dbReference type="AlphaFoldDB" id="A0AAW9SAV0"/>
<evidence type="ECO:0000313" key="2">
    <source>
        <dbReference type="Proteomes" id="UP001403385"/>
    </source>
</evidence>
<protein>
    <submittedName>
        <fullName evidence="1">Uncharacterized protein</fullName>
    </submittedName>
</protein>
<dbReference type="EMBL" id="JBDKWZ010000012">
    <property type="protein sequence ID" value="MEN7550081.1"/>
    <property type="molecule type" value="Genomic_DNA"/>
</dbReference>
<sequence>MKKVSAENFIKILRGDVLAFKMGFIKENTIVIDEVTVEENIIVQNEITYNLEIQIKKVEFQSQFIIKKGEFLKKFSIQGGNFKHSRIAVPGFSIEGGKFSDFSIEGGKLGYASILNGEFDRFNISGNTEFRFLDISGGIFPNKLSIKGDPKFDQFTIKKVNESNNVKVYIKGGEFESICFEESELKCTEIQNAKIKNDFSINNCHYTGYCKILENSCINQLTVQNKCQFDHGLLIEKASTKKITLANSFFKNKSSVFAECLSFINGNHNTLSIYSCELLKKFYISNGTFKGKVFISRNEFGKDFVINGGSFEDEIKITEEGDTEGNFEISNGIFKGKVFISPNELEKGFVINGGSFEDEVKITGGKFKGDFKISKGEFEKSVVFEGGTFYKDLKITGGNFKEKLIIKKESKKIK</sequence>
<proteinExistence type="predicted"/>
<dbReference type="Proteomes" id="UP001403385">
    <property type="component" value="Unassembled WGS sequence"/>
</dbReference>
<organism evidence="1 2">
    <name type="scientific">Rapidithrix thailandica</name>
    <dbReference type="NCBI Taxonomy" id="413964"/>
    <lineage>
        <taxon>Bacteria</taxon>
        <taxon>Pseudomonadati</taxon>
        <taxon>Bacteroidota</taxon>
        <taxon>Cytophagia</taxon>
        <taxon>Cytophagales</taxon>
        <taxon>Flammeovirgaceae</taxon>
        <taxon>Rapidithrix</taxon>
    </lineage>
</organism>
<keyword evidence="2" id="KW-1185">Reference proteome</keyword>
<name>A0AAW9SAV0_9BACT</name>
<accession>A0AAW9SAV0</accession>